<feature type="domain" description="GOLD" evidence="2">
    <location>
        <begin position="245"/>
        <end position="352"/>
    </location>
</feature>
<dbReference type="EMBL" id="IAAA01044480">
    <property type="protein sequence ID" value="LAA10820.1"/>
    <property type="molecule type" value="mRNA"/>
</dbReference>
<dbReference type="OrthoDB" id="6409645at2759"/>
<dbReference type="InterPro" id="IPR051064">
    <property type="entry name" value="SEC14/CRAL-TRIO_domain"/>
</dbReference>
<name>A0A2L2YTQ0_PARTP</name>
<dbReference type="InterPro" id="IPR001251">
    <property type="entry name" value="CRAL-TRIO_dom"/>
</dbReference>
<dbReference type="InterPro" id="IPR036865">
    <property type="entry name" value="CRAL-TRIO_dom_sf"/>
</dbReference>
<dbReference type="InterPro" id="IPR009038">
    <property type="entry name" value="GOLD_dom"/>
</dbReference>
<reference evidence="3" key="1">
    <citation type="journal article" date="2016" name="Mol. Ecol. Resour.">
        <title>Evaluation of the impact of RNA preservation methods of spiders for de novo transcriptome assembly.</title>
        <authorList>
            <person name="Kono N."/>
            <person name="Nakamura H."/>
            <person name="Ito Y."/>
            <person name="Tomita M."/>
            <person name="Arakawa K."/>
        </authorList>
    </citation>
    <scope>NUCLEOTIDE SEQUENCE</scope>
    <source>
        <tissue evidence="3">Whole body</tissue>
    </source>
</reference>
<dbReference type="PROSITE" id="PS50191">
    <property type="entry name" value="CRAL_TRIO"/>
    <property type="match status" value="1"/>
</dbReference>
<dbReference type="SUPFAM" id="SSF52087">
    <property type="entry name" value="CRAL/TRIO domain"/>
    <property type="match status" value="1"/>
</dbReference>
<dbReference type="PROSITE" id="PS50866">
    <property type="entry name" value="GOLD"/>
    <property type="match status" value="1"/>
</dbReference>
<evidence type="ECO:0000259" key="1">
    <source>
        <dbReference type="PROSITE" id="PS50191"/>
    </source>
</evidence>
<evidence type="ECO:0000313" key="3">
    <source>
        <dbReference type="EMBL" id="LAA10820.1"/>
    </source>
</evidence>
<proteinExistence type="evidence at transcript level"/>
<dbReference type="AlphaFoldDB" id="A0A2L2YTQ0"/>
<dbReference type="Gene3D" id="2.60.120.680">
    <property type="entry name" value="GOLD domain"/>
    <property type="match status" value="1"/>
</dbReference>
<dbReference type="SUPFAM" id="SSF101576">
    <property type="entry name" value="Supernatant protein factor (SPF), C-terminal domain"/>
    <property type="match status" value="1"/>
</dbReference>
<dbReference type="InterPro" id="IPR036598">
    <property type="entry name" value="GOLD_dom_sf"/>
</dbReference>
<dbReference type="Gene3D" id="3.40.525.10">
    <property type="entry name" value="CRAL-TRIO lipid binding domain"/>
    <property type="match status" value="1"/>
</dbReference>
<protein>
    <submittedName>
        <fullName evidence="3">SEC14-like protein 2</fullName>
    </submittedName>
</protein>
<sequence>MLEDPSLFYRFLKARNFNLKNAEAMLRKHILWRKEFGIDTILTDFKAPEVLQKYYSYGFIGYDKEGTPVNYVGCFKMDAKGLMKSIRIIDFHKECIFETERDVERMFERSKKTGEIISQKNIICDMAEITFSKATNMKALETEMEWFGILQDNYPEHIKRVYVINAPSYFSTMFAIVKLAITSGLLKKIQVVETEKVKETLLETIDADILPAFLGGNRTDPDGNPLCKTFIRHGGNVPKEYYFSKKSIQQEEDVEYLYVSRRLQVDVLVDVEDPGSALMWEFETTDKDISFGIYFKTLEGELVELVQKKRIETTWEPETGIHVCEKSGSYVLAFDNSYSWFLSKEIYYRTKIIPPTTE</sequence>
<dbReference type="GO" id="GO:0005737">
    <property type="term" value="C:cytoplasm"/>
    <property type="evidence" value="ECO:0007669"/>
    <property type="project" value="TreeGrafter"/>
</dbReference>
<dbReference type="CDD" id="cd00170">
    <property type="entry name" value="SEC14"/>
    <property type="match status" value="1"/>
</dbReference>
<feature type="domain" description="CRAL-TRIO" evidence="1">
    <location>
        <begin position="47"/>
        <end position="222"/>
    </location>
</feature>
<dbReference type="PANTHER" id="PTHR23324">
    <property type="entry name" value="SEC14 RELATED PROTEIN"/>
    <property type="match status" value="1"/>
</dbReference>
<accession>A0A2L2YTQ0</accession>
<dbReference type="SMART" id="SM00516">
    <property type="entry name" value="SEC14"/>
    <property type="match status" value="1"/>
</dbReference>
<dbReference type="SUPFAM" id="SSF46938">
    <property type="entry name" value="CRAL/TRIO N-terminal domain"/>
    <property type="match status" value="1"/>
</dbReference>
<evidence type="ECO:0000259" key="2">
    <source>
        <dbReference type="PROSITE" id="PS50866"/>
    </source>
</evidence>
<dbReference type="SMART" id="SM01100">
    <property type="entry name" value="CRAL_TRIO_N"/>
    <property type="match status" value="1"/>
</dbReference>
<dbReference type="Pfam" id="PF00650">
    <property type="entry name" value="CRAL_TRIO"/>
    <property type="match status" value="1"/>
</dbReference>
<organism evidence="3">
    <name type="scientific">Parasteatoda tepidariorum</name>
    <name type="common">Common house spider</name>
    <name type="synonym">Achaearanea tepidariorum</name>
    <dbReference type="NCBI Taxonomy" id="114398"/>
    <lineage>
        <taxon>Eukaryota</taxon>
        <taxon>Metazoa</taxon>
        <taxon>Ecdysozoa</taxon>
        <taxon>Arthropoda</taxon>
        <taxon>Chelicerata</taxon>
        <taxon>Arachnida</taxon>
        <taxon>Araneae</taxon>
        <taxon>Araneomorphae</taxon>
        <taxon>Entelegynae</taxon>
        <taxon>Araneoidea</taxon>
        <taxon>Theridiidae</taxon>
        <taxon>Parasteatoda</taxon>
    </lineage>
</organism>
<dbReference type="InterPro" id="IPR036273">
    <property type="entry name" value="CRAL/TRIO_N_dom_sf"/>
</dbReference>
<dbReference type="PANTHER" id="PTHR23324:SF83">
    <property type="entry name" value="SEC14-LIKE PROTEIN 2"/>
    <property type="match status" value="1"/>
</dbReference>
<dbReference type="InterPro" id="IPR011074">
    <property type="entry name" value="CRAL/TRIO_N_dom"/>
</dbReference>